<dbReference type="NCBIfam" id="NF002921">
    <property type="entry name" value="PRK03545.1"/>
    <property type="match status" value="1"/>
</dbReference>
<dbReference type="EMBL" id="CP034670">
    <property type="protein sequence ID" value="AZR60088.1"/>
    <property type="molecule type" value="Genomic_DNA"/>
</dbReference>
<dbReference type="InterPro" id="IPR020846">
    <property type="entry name" value="MFS_dom"/>
</dbReference>
<feature type="domain" description="Major facilitator superfamily (MFS) profile" evidence="7">
    <location>
        <begin position="12"/>
        <end position="393"/>
    </location>
</feature>
<dbReference type="InterPro" id="IPR050189">
    <property type="entry name" value="MFS_Efflux_Transporters"/>
</dbReference>
<evidence type="ECO:0000256" key="5">
    <source>
        <dbReference type="ARBA" id="ARBA00023136"/>
    </source>
</evidence>
<accession>A0A3S9SKX4</accession>
<feature type="transmembrane region" description="Helical" evidence="6">
    <location>
        <begin position="173"/>
        <end position="194"/>
    </location>
</feature>
<feature type="transmembrane region" description="Helical" evidence="6">
    <location>
        <begin position="282"/>
        <end position="300"/>
    </location>
</feature>
<dbReference type="Proteomes" id="UP000282435">
    <property type="component" value="Chromosome"/>
</dbReference>
<evidence type="ECO:0000256" key="2">
    <source>
        <dbReference type="ARBA" id="ARBA00022475"/>
    </source>
</evidence>
<keyword evidence="8" id="KW-0762">Sugar transport</keyword>
<feature type="transmembrane region" description="Helical" evidence="6">
    <location>
        <begin position="306"/>
        <end position="329"/>
    </location>
</feature>
<dbReference type="GO" id="GO:0022857">
    <property type="term" value="F:transmembrane transporter activity"/>
    <property type="evidence" value="ECO:0007669"/>
    <property type="project" value="InterPro"/>
</dbReference>
<proteinExistence type="predicted"/>
<feature type="transmembrane region" description="Helical" evidence="6">
    <location>
        <begin position="85"/>
        <end position="104"/>
    </location>
</feature>
<keyword evidence="5 6" id="KW-0472">Membrane</keyword>
<evidence type="ECO:0000313" key="9">
    <source>
        <dbReference type="Proteomes" id="UP000282435"/>
    </source>
</evidence>
<dbReference type="InterPro" id="IPR036259">
    <property type="entry name" value="MFS_trans_sf"/>
</dbReference>
<feature type="transmembrane region" description="Helical" evidence="6">
    <location>
        <begin position="367"/>
        <end position="387"/>
    </location>
</feature>
<evidence type="ECO:0000256" key="6">
    <source>
        <dbReference type="SAM" id="Phobius"/>
    </source>
</evidence>
<evidence type="ECO:0000256" key="4">
    <source>
        <dbReference type="ARBA" id="ARBA00022989"/>
    </source>
</evidence>
<dbReference type="InterPro" id="IPR011701">
    <property type="entry name" value="MFS"/>
</dbReference>
<dbReference type="OrthoDB" id="9788453at2"/>
<keyword evidence="2" id="KW-1003">Cell membrane</keyword>
<keyword evidence="3 6" id="KW-0812">Transmembrane</keyword>
<feature type="transmembrane region" description="Helical" evidence="6">
    <location>
        <begin position="110"/>
        <end position="131"/>
    </location>
</feature>
<name>A0A3S9SKX4_EIKCO</name>
<dbReference type="AlphaFoldDB" id="A0A3S9SKX4"/>
<dbReference type="PROSITE" id="PS50850">
    <property type="entry name" value="MFS"/>
    <property type="match status" value="1"/>
</dbReference>
<feature type="transmembrane region" description="Helical" evidence="6">
    <location>
        <begin position="341"/>
        <end position="361"/>
    </location>
</feature>
<dbReference type="Gene3D" id="1.20.1250.20">
    <property type="entry name" value="MFS general substrate transporter like domains"/>
    <property type="match status" value="1"/>
</dbReference>
<keyword evidence="8" id="KW-0813">Transport</keyword>
<protein>
    <submittedName>
        <fullName evidence="8">Sugar transporter</fullName>
    </submittedName>
</protein>
<dbReference type="SUPFAM" id="SSF103473">
    <property type="entry name" value="MFS general substrate transporter"/>
    <property type="match status" value="1"/>
</dbReference>
<keyword evidence="4 6" id="KW-1133">Transmembrane helix</keyword>
<evidence type="ECO:0000313" key="8">
    <source>
        <dbReference type="EMBL" id="AZR60088.1"/>
    </source>
</evidence>
<gene>
    <name evidence="8" type="ORF">ELB75_08655</name>
</gene>
<reference evidence="8 9" key="1">
    <citation type="submission" date="2018-12" db="EMBL/GenBank/DDBJ databases">
        <title>Genome sequencing of Eikenella corrodens KCOM 3110 (= JS217).</title>
        <authorList>
            <person name="Koo J.-K."/>
            <person name="Park S.-N."/>
            <person name="Lim Y.K."/>
        </authorList>
    </citation>
    <scope>NUCLEOTIDE SEQUENCE [LARGE SCALE GENOMIC DNA]</scope>
    <source>
        <strain evidence="8 9">KCOM 3110</strain>
    </source>
</reference>
<dbReference type="CDD" id="cd17324">
    <property type="entry name" value="MFS_NepI_like"/>
    <property type="match status" value="1"/>
</dbReference>
<sequence>MLKILKHHPHAPILLAYLRVFAMSVAAFVVCTTEFIPIAMLTDIGKGFNMSAADTGIMITVYAWVVSLASLPLMLLVANAERRRLLLALFVVFVAGHGLSAVAWSFPVLLVSRVLIALTHALFWAITASLVMRLAPAGRRQQALGWMSLGTSMATVLGLPLGRLVGQWLGWRFTFALIGVLALGVMVLLAKILPRLESKNAGSLKSLPLLAKRPRLLGMYAMAVLIVSAHFTAYSYIEPYVLEITHMPPDTATAVLLVFGLSGMAASWLYSRFYPKHPNPTLIGSAALLLVSLLLLKPLGGGEAMMFALSLVWGIGIGVLGLSMIAHVIRYAPDATDVANAIYSGSYNIGIGGGALLGGIISRHWGMGALGWVGAAIAAVALAVFAWTQLGFKDKQA</sequence>
<evidence type="ECO:0000256" key="3">
    <source>
        <dbReference type="ARBA" id="ARBA00022692"/>
    </source>
</evidence>
<evidence type="ECO:0000259" key="7">
    <source>
        <dbReference type="PROSITE" id="PS50850"/>
    </source>
</evidence>
<feature type="transmembrane region" description="Helical" evidence="6">
    <location>
        <begin position="56"/>
        <end position="78"/>
    </location>
</feature>
<organism evidence="8 9">
    <name type="scientific">Eikenella corrodens</name>
    <dbReference type="NCBI Taxonomy" id="539"/>
    <lineage>
        <taxon>Bacteria</taxon>
        <taxon>Pseudomonadati</taxon>
        <taxon>Pseudomonadota</taxon>
        <taxon>Betaproteobacteria</taxon>
        <taxon>Neisseriales</taxon>
        <taxon>Neisseriaceae</taxon>
        <taxon>Eikenella</taxon>
    </lineage>
</organism>
<feature type="transmembrane region" description="Helical" evidence="6">
    <location>
        <begin position="215"/>
        <end position="237"/>
    </location>
</feature>
<dbReference type="GO" id="GO:0005886">
    <property type="term" value="C:plasma membrane"/>
    <property type="evidence" value="ECO:0007669"/>
    <property type="project" value="UniProtKB-SubCell"/>
</dbReference>
<dbReference type="PANTHER" id="PTHR43124">
    <property type="entry name" value="PURINE EFFLUX PUMP PBUE"/>
    <property type="match status" value="1"/>
</dbReference>
<dbReference type="PANTHER" id="PTHR43124:SF4">
    <property type="entry name" value="SUGAR EFFLUX TRANSPORTER"/>
    <property type="match status" value="1"/>
</dbReference>
<evidence type="ECO:0000256" key="1">
    <source>
        <dbReference type="ARBA" id="ARBA00004651"/>
    </source>
</evidence>
<dbReference type="RefSeq" id="WP_126983579.1">
    <property type="nucleotide sequence ID" value="NZ_CP034670.1"/>
</dbReference>
<feature type="transmembrane region" description="Helical" evidence="6">
    <location>
        <begin position="12"/>
        <end position="36"/>
    </location>
</feature>
<feature type="transmembrane region" description="Helical" evidence="6">
    <location>
        <begin position="143"/>
        <end position="161"/>
    </location>
</feature>
<comment type="subcellular location">
    <subcellularLocation>
        <location evidence="1">Cell membrane</location>
        <topology evidence="1">Multi-pass membrane protein</topology>
    </subcellularLocation>
</comment>
<dbReference type="Pfam" id="PF07690">
    <property type="entry name" value="MFS_1"/>
    <property type="match status" value="1"/>
</dbReference>
<feature type="transmembrane region" description="Helical" evidence="6">
    <location>
        <begin position="252"/>
        <end position="270"/>
    </location>
</feature>